<accession>A0A8D0E083</accession>
<dbReference type="Ensembl" id="ENSSMRT00000028444.1">
    <property type="protein sequence ID" value="ENSSMRP00000024268.1"/>
    <property type="gene ID" value="ENSSMRG00000018823.1"/>
</dbReference>
<keyword evidence="2" id="KW-1185">Reference proteome</keyword>
<reference evidence="1" key="2">
    <citation type="submission" date="2025-09" db="UniProtKB">
        <authorList>
            <consortium name="Ensembl"/>
        </authorList>
    </citation>
    <scope>IDENTIFICATION</scope>
</reference>
<evidence type="ECO:0000313" key="2">
    <source>
        <dbReference type="Proteomes" id="UP000694421"/>
    </source>
</evidence>
<organism evidence="1 2">
    <name type="scientific">Salvator merianae</name>
    <name type="common">Argentine black and white tegu</name>
    <name type="synonym">Tupinambis merianae</name>
    <dbReference type="NCBI Taxonomy" id="96440"/>
    <lineage>
        <taxon>Eukaryota</taxon>
        <taxon>Metazoa</taxon>
        <taxon>Chordata</taxon>
        <taxon>Craniata</taxon>
        <taxon>Vertebrata</taxon>
        <taxon>Euteleostomi</taxon>
        <taxon>Lepidosauria</taxon>
        <taxon>Squamata</taxon>
        <taxon>Bifurcata</taxon>
        <taxon>Unidentata</taxon>
        <taxon>Episquamata</taxon>
        <taxon>Laterata</taxon>
        <taxon>Teiioidea</taxon>
        <taxon>Teiidae</taxon>
        <taxon>Salvator</taxon>
    </lineage>
</organism>
<proteinExistence type="predicted"/>
<sequence length="94" mass="10329">MPKTGHPKPARWPCPLGPYAPHISNLSLWERAGQTNTRIYTKPLSSRAGLLLWAWGTSTAPSLQPHLLMYSLGAITKKALPHQCPTMDARTSVV</sequence>
<name>A0A8D0E083_SALMN</name>
<evidence type="ECO:0000313" key="1">
    <source>
        <dbReference type="Ensembl" id="ENSSMRP00000024268.1"/>
    </source>
</evidence>
<dbReference type="Proteomes" id="UP000694421">
    <property type="component" value="Unplaced"/>
</dbReference>
<dbReference type="AlphaFoldDB" id="A0A8D0E083"/>
<protein>
    <submittedName>
        <fullName evidence="1">Uncharacterized protein</fullName>
    </submittedName>
</protein>
<reference evidence="1" key="1">
    <citation type="submission" date="2025-08" db="UniProtKB">
        <authorList>
            <consortium name="Ensembl"/>
        </authorList>
    </citation>
    <scope>IDENTIFICATION</scope>
</reference>